<feature type="coiled-coil region" evidence="5">
    <location>
        <begin position="387"/>
        <end position="414"/>
    </location>
</feature>
<feature type="domain" description="GTD-binding" evidence="6">
    <location>
        <begin position="4"/>
        <end position="102"/>
    </location>
</feature>
<keyword evidence="8" id="KW-1185">Reference proteome</keyword>
<keyword evidence="5" id="KW-0175">Coiled coil</keyword>
<dbReference type="Pfam" id="PF04576">
    <property type="entry name" value="Zein-binding"/>
    <property type="match status" value="1"/>
</dbReference>
<keyword evidence="4" id="KW-0472">Membrane</keyword>
<gene>
    <name evidence="7" type="ORF">COCNU_01G014540</name>
</gene>
<evidence type="ECO:0000313" key="7">
    <source>
        <dbReference type="EMBL" id="KAG1327520.1"/>
    </source>
</evidence>
<accession>A0A8K0MVK3</accession>
<dbReference type="PROSITE" id="PS51775">
    <property type="entry name" value="GTD_BINDING"/>
    <property type="match status" value="1"/>
</dbReference>
<evidence type="ECO:0000256" key="4">
    <source>
        <dbReference type="ARBA" id="ARBA00023136"/>
    </source>
</evidence>
<dbReference type="Proteomes" id="UP000797356">
    <property type="component" value="Chromosome 1"/>
</dbReference>
<comment type="caution">
    <text evidence="7">The sequence shown here is derived from an EMBL/GenBank/DDBJ whole genome shotgun (WGS) entry which is preliminary data.</text>
</comment>
<evidence type="ECO:0000256" key="2">
    <source>
        <dbReference type="ARBA" id="ARBA00022692"/>
    </source>
</evidence>
<dbReference type="AlphaFoldDB" id="A0A8K0MVK3"/>
<name>A0A8K0MVK3_COCNU</name>
<proteinExistence type="predicted"/>
<sequence>MAECEVAALREALHNQSVALKELYSELEEERKASTSGANEALSMILRLQEEKAVEKMEACQYKRMAEEKLQHAEESLEILKEVIFQKDIEIASLKYQINGYRRKLAGIGVKNLDAGEMETFDYTCLKRSTSLLDKACFHHTAKRNISLPAIRSEDLCYGIDIADKDNSLLPIGQSICWGSGDYLKQLGDKENKLQEFFKEPAWEPAETSRKLKEKERISANDEFEITSATDSMSMGEESKCSWYFGVSGDTLYKSTSGIKSKGKDALFLPSQTKDADKMSNCDYLSSFYLESEADGHTMNSINLQDIHEVPESSNSCNHKELQESTLEAKQTTGMPKSMPQEAVNFLSGDKELLKKACTFRENKFPKQQKDAFTNYHLICADSRGEIVSSQADVELLKKQMQQLEDDVRHIKQEDFERNKELWRLLRGIREQLDTTQSEISSKFKKFPQQDEPSLVPLMEDEMVSGTCSYMV</sequence>
<protein>
    <recommendedName>
        <fullName evidence="6">GTD-binding domain-containing protein</fullName>
    </recommendedName>
</protein>
<comment type="subcellular location">
    <subcellularLocation>
        <location evidence="1">Membrane</location>
    </subcellularLocation>
</comment>
<keyword evidence="3" id="KW-1133">Transmembrane helix</keyword>
<dbReference type="GO" id="GO:0016020">
    <property type="term" value="C:membrane"/>
    <property type="evidence" value="ECO:0007669"/>
    <property type="project" value="UniProtKB-SubCell"/>
</dbReference>
<dbReference type="PANTHER" id="PTHR31422:SF1">
    <property type="entry name" value="GTD-BINDING DOMAIN-CONTAINING PROTEIN"/>
    <property type="match status" value="1"/>
</dbReference>
<dbReference type="EMBL" id="CM017872">
    <property type="protein sequence ID" value="KAG1327520.1"/>
    <property type="molecule type" value="Genomic_DNA"/>
</dbReference>
<dbReference type="OrthoDB" id="761073at2759"/>
<dbReference type="GO" id="GO:0080115">
    <property type="term" value="F:myosin XI tail binding"/>
    <property type="evidence" value="ECO:0007669"/>
    <property type="project" value="UniProtKB-ARBA"/>
</dbReference>
<organism evidence="7 8">
    <name type="scientific">Cocos nucifera</name>
    <name type="common">Coconut palm</name>
    <dbReference type="NCBI Taxonomy" id="13894"/>
    <lineage>
        <taxon>Eukaryota</taxon>
        <taxon>Viridiplantae</taxon>
        <taxon>Streptophyta</taxon>
        <taxon>Embryophyta</taxon>
        <taxon>Tracheophyta</taxon>
        <taxon>Spermatophyta</taxon>
        <taxon>Magnoliopsida</taxon>
        <taxon>Liliopsida</taxon>
        <taxon>Arecaceae</taxon>
        <taxon>Arecoideae</taxon>
        <taxon>Cocoseae</taxon>
        <taxon>Attaleinae</taxon>
        <taxon>Cocos</taxon>
    </lineage>
</organism>
<evidence type="ECO:0000256" key="5">
    <source>
        <dbReference type="SAM" id="Coils"/>
    </source>
</evidence>
<dbReference type="InterPro" id="IPR007656">
    <property type="entry name" value="GTD-bd"/>
</dbReference>
<dbReference type="PANTHER" id="PTHR31422">
    <property type="entry name" value="BNAANNG28530D PROTEIN"/>
    <property type="match status" value="1"/>
</dbReference>
<evidence type="ECO:0000256" key="3">
    <source>
        <dbReference type="ARBA" id="ARBA00022989"/>
    </source>
</evidence>
<reference evidence="7" key="2">
    <citation type="submission" date="2019-07" db="EMBL/GenBank/DDBJ databases">
        <authorList>
            <person name="Yang Y."/>
            <person name="Bocs S."/>
            <person name="Baudouin L."/>
        </authorList>
    </citation>
    <scope>NUCLEOTIDE SEQUENCE</scope>
    <source>
        <tissue evidence="7">Spear leaf of Hainan Tall coconut</tissue>
    </source>
</reference>
<evidence type="ECO:0000259" key="6">
    <source>
        <dbReference type="PROSITE" id="PS51775"/>
    </source>
</evidence>
<reference evidence="7" key="1">
    <citation type="journal article" date="2017" name="Gigascience">
        <title>The genome draft of coconut (Cocos nucifera).</title>
        <authorList>
            <person name="Xiao Y."/>
            <person name="Xu P."/>
            <person name="Fan H."/>
            <person name="Baudouin L."/>
            <person name="Xia W."/>
            <person name="Bocs S."/>
            <person name="Xu J."/>
            <person name="Li Q."/>
            <person name="Guo A."/>
            <person name="Zhou L."/>
            <person name="Li J."/>
            <person name="Wu Y."/>
            <person name="Ma Z."/>
            <person name="Armero A."/>
            <person name="Issali A.E."/>
            <person name="Liu N."/>
            <person name="Peng M."/>
            <person name="Yang Y."/>
        </authorList>
    </citation>
    <scope>NUCLEOTIDE SEQUENCE</scope>
    <source>
        <tissue evidence="7">Spear leaf of Hainan Tall coconut</tissue>
    </source>
</reference>
<keyword evidence="2" id="KW-0812">Transmembrane</keyword>
<evidence type="ECO:0000256" key="1">
    <source>
        <dbReference type="ARBA" id="ARBA00004370"/>
    </source>
</evidence>
<evidence type="ECO:0000313" key="8">
    <source>
        <dbReference type="Proteomes" id="UP000797356"/>
    </source>
</evidence>